<dbReference type="AlphaFoldDB" id="F7ZLW0"/>
<organism evidence="2 3">
    <name type="scientific">Roseobacter litoralis (strain ATCC 49566 / DSM 6996 / JCM 21268 / NBRC 15278 / OCh 149)</name>
    <dbReference type="NCBI Taxonomy" id="391595"/>
    <lineage>
        <taxon>Bacteria</taxon>
        <taxon>Pseudomonadati</taxon>
        <taxon>Pseudomonadota</taxon>
        <taxon>Alphaproteobacteria</taxon>
        <taxon>Rhodobacterales</taxon>
        <taxon>Roseobacteraceae</taxon>
        <taxon>Roseobacter</taxon>
    </lineage>
</organism>
<evidence type="ECO:0000256" key="1">
    <source>
        <dbReference type="SAM" id="Phobius"/>
    </source>
</evidence>
<dbReference type="Proteomes" id="UP000001353">
    <property type="component" value="Chromosome"/>
</dbReference>
<keyword evidence="1" id="KW-1133">Transmembrane helix</keyword>
<dbReference type="STRING" id="391595.RLO149_c034130"/>
<keyword evidence="1" id="KW-0812">Transmembrane</keyword>
<gene>
    <name evidence="2" type="ordered locus">RLO149_c034130</name>
</gene>
<proteinExistence type="predicted"/>
<dbReference type="HOGENOM" id="CLU_2938910_0_0_5"/>
<dbReference type="KEGG" id="rli:RLO149_c034130"/>
<accession>F7ZLW0</accession>
<keyword evidence="3" id="KW-1185">Reference proteome</keyword>
<name>F7ZLW0_ROSLO</name>
<keyword evidence="1" id="KW-0472">Membrane</keyword>
<dbReference type="EMBL" id="CP002623">
    <property type="protein sequence ID" value="AEI95354.1"/>
    <property type="molecule type" value="Genomic_DNA"/>
</dbReference>
<reference evidence="2 3" key="1">
    <citation type="journal article" date="2011" name="BMC Genomics">
        <title>Comparative genome analysis and genome-guided physiological analysis of Roseobacter litoralis.</title>
        <authorList>
            <person name="Kalhoefer D."/>
            <person name="Thole S."/>
            <person name="Voget S."/>
            <person name="Lehmann R."/>
            <person name="Liesegang H."/>
            <person name="Wollher A."/>
            <person name="Daniel R."/>
            <person name="Simon M."/>
            <person name="Brinkhoff T."/>
        </authorList>
    </citation>
    <scope>NUCLEOTIDE SEQUENCE [LARGE SCALE GENOMIC DNA]</scope>
    <source>
        <strain evidence="3">ATCC 49566 / DSM 6996 / JCM 21268 / NBRC 15278 / OCh 149</strain>
    </source>
</reference>
<evidence type="ECO:0000313" key="3">
    <source>
        <dbReference type="Proteomes" id="UP000001353"/>
    </source>
</evidence>
<feature type="transmembrane region" description="Helical" evidence="1">
    <location>
        <begin position="6"/>
        <end position="32"/>
    </location>
</feature>
<protein>
    <submittedName>
        <fullName evidence="2">Uncharacterized protein</fullName>
    </submittedName>
</protein>
<sequence>MPAGEYFAGVLRLVFVTINDPWLRAAGFFFLLRDQKTSLPGKRAPQGKVIFIQNDPCQRI</sequence>
<evidence type="ECO:0000313" key="2">
    <source>
        <dbReference type="EMBL" id="AEI95354.1"/>
    </source>
</evidence>